<organism evidence="1">
    <name type="scientific">Kuenenia stuttgartiensis</name>
    <dbReference type="NCBI Taxonomy" id="174633"/>
    <lineage>
        <taxon>Bacteria</taxon>
        <taxon>Pseudomonadati</taxon>
        <taxon>Planctomycetota</taxon>
        <taxon>Candidatus Brocadiia</taxon>
        <taxon>Candidatus Brocadiales</taxon>
        <taxon>Candidatus Brocadiaceae</taxon>
        <taxon>Candidatus Kuenenia</taxon>
    </lineage>
</organism>
<evidence type="ECO:0000313" key="3">
    <source>
        <dbReference type="Proteomes" id="UP000501926"/>
    </source>
</evidence>
<gene>
    <name evidence="2" type="ORF">KsCSTR_30110</name>
    <name evidence="1" type="ORF">kuste4527</name>
</gene>
<reference evidence="2 3" key="3">
    <citation type="submission" date="2020-02" db="EMBL/GenBank/DDBJ databases">
        <title>Newly sequenced genome of strain CSTR1 showed variability in Candidatus Kuenenia stuttgartiensis genomes.</title>
        <authorList>
            <person name="Ding C."/>
            <person name="Adrian L."/>
        </authorList>
    </citation>
    <scope>NUCLEOTIDE SEQUENCE [LARGE SCALE GENOMIC DNA]</scope>
    <source>
        <strain evidence="2 3">CSTR1</strain>
    </source>
</reference>
<dbReference type="EMBL" id="CT573071">
    <property type="protein sequence ID" value="CAJ75289.1"/>
    <property type="molecule type" value="Genomic_DNA"/>
</dbReference>
<name>Q1Q5K8_KUEST</name>
<proteinExistence type="predicted"/>
<evidence type="ECO:0000313" key="1">
    <source>
        <dbReference type="EMBL" id="CAJ75289.1"/>
    </source>
</evidence>
<accession>Q1Q5K8</accession>
<protein>
    <submittedName>
        <fullName evidence="1">Uncharacterized protein</fullName>
    </submittedName>
</protein>
<sequence>MQTCSSNVSTDISFLNGFTPLNSLDEKLSYLLSTVFTQSSLPNIHFPAAFNPGLLLSLIPSRINSKYCPFALFLL</sequence>
<reference evidence="1" key="1">
    <citation type="journal article" date="2006" name="Nature">
        <title>Deciphering the evolution and metabolism of an anammox bacterium from a community genome.</title>
        <authorList>
            <person name="Strous M."/>
            <person name="Pelletier E."/>
            <person name="Mangenot S."/>
            <person name="Rattei T."/>
            <person name="Lehner A."/>
            <person name="Taylor M.W."/>
            <person name="Horn M."/>
            <person name="Daims H."/>
            <person name="Bartol-Mavel D."/>
            <person name="Wincker P."/>
            <person name="Barbe V."/>
            <person name="Fonknechten N."/>
            <person name="Vallenet D."/>
            <person name="Segurens B."/>
            <person name="Schenowitz-Truong C."/>
            <person name="Medigue C."/>
            <person name="Collingro A."/>
            <person name="Snel B."/>
            <person name="Dutilh B.E."/>
            <person name="OpDenCamp H.J.M."/>
            <person name="vanDerDrift C."/>
            <person name="Cirpus I."/>
            <person name="vanDePas-Schoonen K.T."/>
            <person name="Harhangi H.R."/>
            <person name="vanNiftrik L."/>
            <person name="Schmid M."/>
            <person name="Keltjens J."/>
            <person name="vanDeVossenberg J."/>
            <person name="Kartal B."/>
            <person name="Meier H."/>
            <person name="Frishman D."/>
            <person name="Huynen M.A."/>
            <person name="Mewes H."/>
            <person name="Weissenbach J."/>
            <person name="Jetten M.S.M."/>
            <person name="Wagner M."/>
            <person name="LePaslier D."/>
        </authorList>
    </citation>
    <scope>NUCLEOTIDE SEQUENCE</scope>
</reference>
<dbReference type="Proteomes" id="UP000501926">
    <property type="component" value="Chromosome"/>
</dbReference>
<dbReference type="AlphaFoldDB" id="Q1Q5K8"/>
<evidence type="ECO:0000313" key="2">
    <source>
        <dbReference type="EMBL" id="QII12390.1"/>
    </source>
</evidence>
<reference evidence="1" key="2">
    <citation type="submission" date="2006-01" db="EMBL/GenBank/DDBJ databases">
        <authorList>
            <person name="Genoscope"/>
        </authorList>
    </citation>
    <scope>NUCLEOTIDE SEQUENCE</scope>
</reference>
<dbReference type="EMBL" id="CP049055">
    <property type="protein sequence ID" value="QII12390.1"/>
    <property type="molecule type" value="Genomic_DNA"/>
</dbReference>